<evidence type="ECO:0000259" key="2">
    <source>
        <dbReference type="PROSITE" id="PS50200"/>
    </source>
</evidence>
<dbReference type="GO" id="GO:0045742">
    <property type="term" value="P:positive regulation of epidermal growth factor receptor signaling pathway"/>
    <property type="evidence" value="ECO:0007669"/>
    <property type="project" value="TreeGrafter"/>
</dbReference>
<proteinExistence type="predicted"/>
<organism evidence="3 4">
    <name type="scientific">Mesorhabditis belari</name>
    <dbReference type="NCBI Taxonomy" id="2138241"/>
    <lineage>
        <taxon>Eukaryota</taxon>
        <taxon>Metazoa</taxon>
        <taxon>Ecdysozoa</taxon>
        <taxon>Nematoda</taxon>
        <taxon>Chromadorea</taxon>
        <taxon>Rhabditida</taxon>
        <taxon>Rhabditina</taxon>
        <taxon>Rhabditomorpha</taxon>
        <taxon>Rhabditoidea</taxon>
        <taxon>Rhabditidae</taxon>
        <taxon>Mesorhabditinae</taxon>
        <taxon>Mesorhabditis</taxon>
    </lineage>
</organism>
<dbReference type="GO" id="GO:0007165">
    <property type="term" value="P:signal transduction"/>
    <property type="evidence" value="ECO:0007669"/>
    <property type="project" value="InterPro"/>
</dbReference>
<dbReference type="GO" id="GO:0045743">
    <property type="term" value="P:positive regulation of fibroblast growth factor receptor signaling pathway"/>
    <property type="evidence" value="ECO:0007669"/>
    <property type="project" value="TreeGrafter"/>
</dbReference>
<reference evidence="4" key="1">
    <citation type="submission" date="2024-02" db="UniProtKB">
        <authorList>
            <consortium name="WormBaseParasite"/>
        </authorList>
    </citation>
    <scope>IDENTIFICATION</scope>
</reference>
<feature type="region of interest" description="Disordered" evidence="1">
    <location>
        <begin position="1"/>
        <end position="39"/>
    </location>
</feature>
<dbReference type="WBParaSite" id="MBELARI_LOCUS11813">
    <property type="protein sequence ID" value="MBELARI_LOCUS11813"/>
    <property type="gene ID" value="MBELARI_LOCUS11813"/>
</dbReference>
<evidence type="ECO:0000256" key="1">
    <source>
        <dbReference type="SAM" id="MobiDB-lite"/>
    </source>
</evidence>
<evidence type="ECO:0000313" key="4">
    <source>
        <dbReference type="WBParaSite" id="MBELARI_LOCUS11813"/>
    </source>
</evidence>
<keyword evidence="3" id="KW-1185">Reference proteome</keyword>
<dbReference type="SUPFAM" id="SSF54236">
    <property type="entry name" value="Ubiquitin-like"/>
    <property type="match status" value="2"/>
</dbReference>
<dbReference type="PANTHER" id="PTHR21298">
    <property type="entry name" value="GH01721P"/>
    <property type="match status" value="1"/>
</dbReference>
<dbReference type="InterPro" id="IPR029071">
    <property type="entry name" value="Ubiquitin-like_domsf"/>
</dbReference>
<dbReference type="PROSITE" id="PS50200">
    <property type="entry name" value="RA"/>
    <property type="match status" value="2"/>
</dbReference>
<feature type="domain" description="Ras-associating" evidence="2">
    <location>
        <begin position="47"/>
        <end position="144"/>
    </location>
</feature>
<feature type="compositionally biased region" description="Low complexity" evidence="1">
    <location>
        <begin position="18"/>
        <end position="39"/>
    </location>
</feature>
<dbReference type="Pfam" id="PF00788">
    <property type="entry name" value="RA"/>
    <property type="match status" value="2"/>
</dbReference>
<feature type="domain" description="Ras-associating" evidence="2">
    <location>
        <begin position="148"/>
        <end position="233"/>
    </location>
</feature>
<dbReference type="Proteomes" id="UP000887575">
    <property type="component" value="Unassembled WGS sequence"/>
</dbReference>
<dbReference type="SMART" id="SM00314">
    <property type="entry name" value="RA"/>
    <property type="match status" value="1"/>
</dbReference>
<evidence type="ECO:0000313" key="3">
    <source>
        <dbReference type="Proteomes" id="UP000887575"/>
    </source>
</evidence>
<dbReference type="Gene3D" id="3.10.20.90">
    <property type="entry name" value="Phosphatidylinositol 3-kinase Catalytic Subunit, Chain A, domain 1"/>
    <property type="match status" value="1"/>
</dbReference>
<name>A0AAF3ECZ6_9BILA</name>
<dbReference type="InterPro" id="IPR000159">
    <property type="entry name" value="RA_dom"/>
</dbReference>
<dbReference type="AlphaFoldDB" id="A0AAF3ECZ6"/>
<accession>A0AAF3ECZ6</accession>
<sequence>MLKYQVRNASSSRPELRSTGSTSSGISLGSRSPSISSLSSLESIDGETGVLKIYTWNVAAFSDYKALRIHLTTTVAELIDILVSKFKLSARDPNLFEMFMEVKTRHEGRINRSFLLLHPQCRPLEMHRCHPADDHRFIVHLRQGGTLVRVYDHHFEPQSNYKSVLLAGETNAETATRLVISMNRREPTLATQWALYVEREDGESAQIPPEAPLVSISKMLCLNHRILLKKIPPNQL</sequence>
<protein>
    <submittedName>
        <fullName evidence="4">Ras-associating domain-containing protein</fullName>
    </submittedName>
</protein>
<dbReference type="PANTHER" id="PTHR21298:SF2">
    <property type="entry name" value="GH01721P"/>
    <property type="match status" value="1"/>
</dbReference>